<feature type="transmembrane region" description="Helical" evidence="9">
    <location>
        <begin position="282"/>
        <end position="300"/>
    </location>
</feature>
<evidence type="ECO:0000313" key="12">
    <source>
        <dbReference type="Proteomes" id="UP001370348"/>
    </source>
</evidence>
<evidence type="ECO:0000256" key="9">
    <source>
        <dbReference type="SAM" id="Phobius"/>
    </source>
</evidence>
<feature type="transmembrane region" description="Helical" evidence="9">
    <location>
        <begin position="93"/>
        <end position="111"/>
    </location>
</feature>
<dbReference type="PANTHER" id="PTHR43045:SF1">
    <property type="entry name" value="SHIKIMATE TRANSPORTER"/>
    <property type="match status" value="1"/>
</dbReference>
<comment type="subcellular location">
    <subcellularLocation>
        <location evidence="1">Cell inner membrane</location>
        <topology evidence="1">Multi-pass membrane protein</topology>
    </subcellularLocation>
</comment>
<feature type="region of interest" description="Disordered" evidence="8">
    <location>
        <begin position="432"/>
        <end position="454"/>
    </location>
</feature>
<keyword evidence="12" id="KW-1185">Reference proteome</keyword>
<gene>
    <name evidence="11" type="ORF">LZC94_41630</name>
</gene>
<reference evidence="11 12" key="1">
    <citation type="submission" date="2021-12" db="EMBL/GenBank/DDBJ databases">
        <title>Discovery of the Pendulisporaceae a myxobacterial family with distinct sporulation behavior and unique specialized metabolism.</title>
        <authorList>
            <person name="Garcia R."/>
            <person name="Popoff A."/>
            <person name="Bader C.D."/>
            <person name="Loehr J."/>
            <person name="Walesch S."/>
            <person name="Walt C."/>
            <person name="Boldt J."/>
            <person name="Bunk B."/>
            <person name="Haeckl F.J.F.P.J."/>
            <person name="Gunesch A.P."/>
            <person name="Birkelbach J."/>
            <person name="Nuebel U."/>
            <person name="Pietschmann T."/>
            <person name="Bach T."/>
            <person name="Mueller R."/>
        </authorList>
    </citation>
    <scope>NUCLEOTIDE SEQUENCE [LARGE SCALE GENOMIC DNA]</scope>
    <source>
        <strain evidence="11 12">MSr11954</strain>
    </source>
</reference>
<feature type="transmembrane region" description="Helical" evidence="9">
    <location>
        <begin position="312"/>
        <end position="331"/>
    </location>
</feature>
<dbReference type="NCBIfam" id="TIGR00883">
    <property type="entry name" value="2A0106"/>
    <property type="match status" value="1"/>
</dbReference>
<keyword evidence="2" id="KW-0813">Transport</keyword>
<accession>A0ABZ2LUA8</accession>
<evidence type="ECO:0000259" key="10">
    <source>
        <dbReference type="PROSITE" id="PS50850"/>
    </source>
</evidence>
<keyword evidence="7 9" id="KW-0472">Membrane</keyword>
<dbReference type="PROSITE" id="PS50850">
    <property type="entry name" value="MFS"/>
    <property type="match status" value="1"/>
</dbReference>
<evidence type="ECO:0000256" key="5">
    <source>
        <dbReference type="ARBA" id="ARBA00022692"/>
    </source>
</evidence>
<feature type="transmembrane region" description="Helical" evidence="9">
    <location>
        <begin position="192"/>
        <end position="213"/>
    </location>
</feature>
<dbReference type="Gene3D" id="1.20.1250.20">
    <property type="entry name" value="MFS general substrate transporter like domains"/>
    <property type="match status" value="2"/>
</dbReference>
<feature type="transmembrane region" description="Helical" evidence="9">
    <location>
        <begin position="377"/>
        <end position="398"/>
    </location>
</feature>
<dbReference type="InterPro" id="IPR020846">
    <property type="entry name" value="MFS_dom"/>
</dbReference>
<feature type="transmembrane region" description="Helical" evidence="9">
    <location>
        <begin position="404"/>
        <end position="426"/>
    </location>
</feature>
<dbReference type="Proteomes" id="UP001370348">
    <property type="component" value="Chromosome"/>
</dbReference>
<feature type="transmembrane region" description="Helical" evidence="9">
    <location>
        <begin position="337"/>
        <end position="356"/>
    </location>
</feature>
<dbReference type="CDD" id="cd17369">
    <property type="entry name" value="MFS_ShiA_like"/>
    <property type="match status" value="1"/>
</dbReference>
<keyword evidence="3" id="KW-1003">Cell membrane</keyword>
<protein>
    <submittedName>
        <fullName evidence="11">MHS family MFS transporter</fullName>
    </submittedName>
</protein>
<feature type="domain" description="Major facilitator superfamily (MFS) profile" evidence="10">
    <location>
        <begin position="20"/>
        <end position="431"/>
    </location>
</feature>
<dbReference type="SUPFAM" id="SSF103473">
    <property type="entry name" value="MFS general substrate transporter"/>
    <property type="match status" value="1"/>
</dbReference>
<dbReference type="EMBL" id="CP089984">
    <property type="protein sequence ID" value="WXB14315.1"/>
    <property type="molecule type" value="Genomic_DNA"/>
</dbReference>
<feature type="transmembrane region" description="Helical" evidence="9">
    <location>
        <begin position="20"/>
        <end position="46"/>
    </location>
</feature>
<keyword evidence="6 9" id="KW-1133">Transmembrane helix</keyword>
<dbReference type="InterPro" id="IPR004736">
    <property type="entry name" value="MHS_symport"/>
</dbReference>
<dbReference type="RefSeq" id="WP_394823935.1">
    <property type="nucleotide sequence ID" value="NZ_CP089984.1"/>
</dbReference>
<keyword evidence="4" id="KW-0997">Cell inner membrane</keyword>
<feature type="transmembrane region" description="Helical" evidence="9">
    <location>
        <begin position="58"/>
        <end position="81"/>
    </location>
</feature>
<organism evidence="11 12">
    <name type="scientific">Pendulispora albinea</name>
    <dbReference type="NCBI Taxonomy" id="2741071"/>
    <lineage>
        <taxon>Bacteria</taxon>
        <taxon>Pseudomonadati</taxon>
        <taxon>Myxococcota</taxon>
        <taxon>Myxococcia</taxon>
        <taxon>Myxococcales</taxon>
        <taxon>Sorangiineae</taxon>
        <taxon>Pendulisporaceae</taxon>
        <taxon>Pendulispora</taxon>
    </lineage>
</organism>
<evidence type="ECO:0000256" key="4">
    <source>
        <dbReference type="ARBA" id="ARBA00022519"/>
    </source>
</evidence>
<sequence>MSNSRDSREPVAAREAISKVAIASFVGTAIEWYDFFLYGTAAALVFNKLFFPKYDPLMGTLLAFATFAVGFVARPVGGIVFGHYGDRIGRKAMLSMTLLIMGVATFAVGLLPTYDRIGVAAPIILVGLRLLQGFGLGGEWGGAVLMAVEHAPKNKRGFYGSWPQTGAPAGLLLSTGAFSLVSKMPEADFLAWGWRVPFLFSILLVGVGAFIRFQIVESPAFARIKEEKLEAKLPILEVLSKYKRSVLLAMGARLAENAFFYIYTTFVLAYATEHVKLDRQTVLTGVLLASALDLAAIPLFGMLSDRFGRRPVYMFGAAFSFLFACPFFFLVDTARPELLWCAIVLGVSVGHAAMYGPQASFFSELFGARVRYSGASLGYQLASVLAGGLSPMIAASLLRAAGGAWWGVAVYMMILAAITVVAVYLASETATLDPPPDAPSDAPRIVPQASVEQP</sequence>
<evidence type="ECO:0000256" key="2">
    <source>
        <dbReference type="ARBA" id="ARBA00022448"/>
    </source>
</evidence>
<keyword evidence="5 9" id="KW-0812">Transmembrane</keyword>
<feature type="transmembrane region" description="Helical" evidence="9">
    <location>
        <begin position="246"/>
        <end position="270"/>
    </location>
</feature>
<evidence type="ECO:0000256" key="3">
    <source>
        <dbReference type="ARBA" id="ARBA00022475"/>
    </source>
</evidence>
<evidence type="ECO:0000256" key="1">
    <source>
        <dbReference type="ARBA" id="ARBA00004429"/>
    </source>
</evidence>
<dbReference type="PANTHER" id="PTHR43045">
    <property type="entry name" value="SHIKIMATE TRANSPORTER"/>
    <property type="match status" value="1"/>
</dbReference>
<evidence type="ECO:0000256" key="8">
    <source>
        <dbReference type="SAM" id="MobiDB-lite"/>
    </source>
</evidence>
<feature type="transmembrane region" description="Helical" evidence="9">
    <location>
        <begin position="158"/>
        <end position="180"/>
    </location>
</feature>
<evidence type="ECO:0000313" key="11">
    <source>
        <dbReference type="EMBL" id="WXB14315.1"/>
    </source>
</evidence>
<evidence type="ECO:0000256" key="6">
    <source>
        <dbReference type="ARBA" id="ARBA00022989"/>
    </source>
</evidence>
<dbReference type="InterPro" id="IPR036259">
    <property type="entry name" value="MFS_trans_sf"/>
</dbReference>
<name>A0ABZ2LUA8_9BACT</name>
<proteinExistence type="predicted"/>
<dbReference type="InterPro" id="IPR011701">
    <property type="entry name" value="MFS"/>
</dbReference>
<evidence type="ECO:0000256" key="7">
    <source>
        <dbReference type="ARBA" id="ARBA00023136"/>
    </source>
</evidence>
<dbReference type="Pfam" id="PF07690">
    <property type="entry name" value="MFS_1"/>
    <property type="match status" value="1"/>
</dbReference>